<evidence type="ECO:0000256" key="3">
    <source>
        <dbReference type="RuleBase" id="RU000363"/>
    </source>
</evidence>
<evidence type="ECO:0000313" key="5">
    <source>
        <dbReference type="Proteomes" id="UP001157440"/>
    </source>
</evidence>
<keyword evidence="2" id="KW-0560">Oxidoreductase</keyword>
<dbReference type="SUPFAM" id="SSF51735">
    <property type="entry name" value="NAD(P)-binding Rossmann-fold domains"/>
    <property type="match status" value="1"/>
</dbReference>
<gene>
    <name evidence="4" type="ORF">GCM10007890_50800</name>
</gene>
<dbReference type="PRINTS" id="PR00080">
    <property type="entry name" value="SDRFAMILY"/>
</dbReference>
<name>A0AA37TJK8_9HYPH</name>
<reference evidence="5" key="1">
    <citation type="journal article" date="2019" name="Int. J. Syst. Evol. Microbiol.">
        <title>The Global Catalogue of Microorganisms (GCM) 10K type strain sequencing project: providing services to taxonomists for standard genome sequencing and annotation.</title>
        <authorList>
            <consortium name="The Broad Institute Genomics Platform"/>
            <consortium name="The Broad Institute Genome Sequencing Center for Infectious Disease"/>
            <person name="Wu L."/>
            <person name="Ma J."/>
        </authorList>
    </citation>
    <scope>NUCLEOTIDE SEQUENCE [LARGE SCALE GENOMIC DNA]</scope>
    <source>
        <strain evidence="5">NBRC 103632</strain>
    </source>
</reference>
<dbReference type="AlphaFoldDB" id="A0AA37TJK8"/>
<dbReference type="GO" id="GO:0016491">
    <property type="term" value="F:oxidoreductase activity"/>
    <property type="evidence" value="ECO:0007669"/>
    <property type="project" value="UniProtKB-KW"/>
</dbReference>
<dbReference type="Pfam" id="PF00106">
    <property type="entry name" value="adh_short"/>
    <property type="match status" value="1"/>
</dbReference>
<organism evidence="4 5">
    <name type="scientific">Methylobacterium tardum</name>
    <dbReference type="NCBI Taxonomy" id="374432"/>
    <lineage>
        <taxon>Bacteria</taxon>
        <taxon>Pseudomonadati</taxon>
        <taxon>Pseudomonadota</taxon>
        <taxon>Alphaproteobacteria</taxon>
        <taxon>Hyphomicrobiales</taxon>
        <taxon>Methylobacteriaceae</taxon>
        <taxon>Methylobacterium</taxon>
    </lineage>
</organism>
<dbReference type="EMBL" id="BSPL01000024">
    <property type="protein sequence ID" value="GLS73065.1"/>
    <property type="molecule type" value="Genomic_DNA"/>
</dbReference>
<dbReference type="InterPro" id="IPR002347">
    <property type="entry name" value="SDR_fam"/>
</dbReference>
<evidence type="ECO:0000313" key="4">
    <source>
        <dbReference type="EMBL" id="GLS73065.1"/>
    </source>
</evidence>
<dbReference type="PRINTS" id="PR00081">
    <property type="entry name" value="GDHRDH"/>
</dbReference>
<keyword evidence="5" id="KW-1185">Reference proteome</keyword>
<comment type="similarity">
    <text evidence="1 3">Belongs to the short-chain dehydrogenases/reductases (SDR) family.</text>
</comment>
<dbReference type="InterPro" id="IPR051911">
    <property type="entry name" value="SDR_oxidoreductase"/>
</dbReference>
<protein>
    <submittedName>
        <fullName evidence="4">Short-chain dehydrogenase/reductase</fullName>
    </submittedName>
</protein>
<dbReference type="PANTHER" id="PTHR43976">
    <property type="entry name" value="SHORT CHAIN DEHYDROGENASE"/>
    <property type="match status" value="1"/>
</dbReference>
<dbReference type="InterPro" id="IPR036291">
    <property type="entry name" value="NAD(P)-bd_dom_sf"/>
</dbReference>
<dbReference type="Gene3D" id="3.40.50.720">
    <property type="entry name" value="NAD(P)-binding Rossmann-like Domain"/>
    <property type="match status" value="1"/>
</dbReference>
<dbReference type="PANTHER" id="PTHR43976:SF16">
    <property type="entry name" value="SHORT-CHAIN DEHYDROGENASE_REDUCTASE FAMILY PROTEIN"/>
    <property type="match status" value="1"/>
</dbReference>
<dbReference type="Proteomes" id="UP001157440">
    <property type="component" value="Unassembled WGS sequence"/>
</dbReference>
<dbReference type="CDD" id="cd05374">
    <property type="entry name" value="17beta-HSD-like_SDR_c"/>
    <property type="match status" value="1"/>
</dbReference>
<evidence type="ECO:0000256" key="1">
    <source>
        <dbReference type="ARBA" id="ARBA00006484"/>
    </source>
</evidence>
<dbReference type="NCBIfam" id="NF005065">
    <property type="entry name" value="PRK06482.1"/>
    <property type="match status" value="1"/>
</dbReference>
<accession>A0AA37TJK8</accession>
<proteinExistence type="inferred from homology"/>
<comment type="caution">
    <text evidence="4">The sequence shown here is derived from an EMBL/GenBank/DDBJ whole genome shotgun (WGS) entry which is preliminary data.</text>
</comment>
<dbReference type="RefSeq" id="WP_238196206.1">
    <property type="nucleotide sequence ID" value="NZ_BPQZ01000009.1"/>
</dbReference>
<evidence type="ECO:0000256" key="2">
    <source>
        <dbReference type="ARBA" id="ARBA00023002"/>
    </source>
</evidence>
<sequence length="278" mass="29409">MVRTWFITGVNSGFGREMAEQLLGRGERVAGTARRPDDIADLKAKYGTSFWTAQLDLTDTAAVADVVNRAFHHLGRIDVVVNNAGYGQFGAVEGLSDEQIARQIDTNLIGPIHVVRAALPHLRRQGGGRLIAMSSYGGQATHPGASLYHASKWGLEGFFDSVAAEVAPLGIGVTIVEPGAARTAFRTTAGTLLGADVDAYRNTSIGAMRAMLSNPDAIAKGDPGKMVQIIIDSVEIDPGPRRIALGGDAYTMIKRALVERLAALEAQKGAAFATDVAR</sequence>